<reference evidence="1" key="1">
    <citation type="journal article" date="2012" name="Nature">
        <title>The oyster genome reveals stress adaptation and complexity of shell formation.</title>
        <authorList>
            <person name="Zhang G."/>
            <person name="Fang X."/>
            <person name="Guo X."/>
            <person name="Li L."/>
            <person name="Luo R."/>
            <person name="Xu F."/>
            <person name="Yang P."/>
            <person name="Zhang L."/>
            <person name="Wang X."/>
            <person name="Qi H."/>
            <person name="Xiong Z."/>
            <person name="Que H."/>
            <person name="Xie Y."/>
            <person name="Holland P.W."/>
            <person name="Paps J."/>
            <person name="Zhu Y."/>
            <person name="Wu F."/>
            <person name="Chen Y."/>
            <person name="Wang J."/>
            <person name="Peng C."/>
            <person name="Meng J."/>
            <person name="Yang L."/>
            <person name="Liu J."/>
            <person name="Wen B."/>
            <person name="Zhang N."/>
            <person name="Huang Z."/>
            <person name="Zhu Q."/>
            <person name="Feng Y."/>
            <person name="Mount A."/>
            <person name="Hedgecock D."/>
            <person name="Xu Z."/>
            <person name="Liu Y."/>
            <person name="Domazet-Loso T."/>
            <person name="Du Y."/>
            <person name="Sun X."/>
            <person name="Zhang S."/>
            <person name="Liu B."/>
            <person name="Cheng P."/>
            <person name="Jiang X."/>
            <person name="Li J."/>
            <person name="Fan D."/>
            <person name="Wang W."/>
            <person name="Fu W."/>
            <person name="Wang T."/>
            <person name="Wang B."/>
            <person name="Zhang J."/>
            <person name="Peng Z."/>
            <person name="Li Y."/>
            <person name="Li N."/>
            <person name="Wang J."/>
            <person name="Chen M."/>
            <person name="He Y."/>
            <person name="Tan F."/>
            <person name="Song X."/>
            <person name="Zheng Q."/>
            <person name="Huang R."/>
            <person name="Yang H."/>
            <person name="Du X."/>
            <person name="Chen L."/>
            <person name="Yang M."/>
            <person name="Gaffney P.M."/>
            <person name="Wang S."/>
            <person name="Luo L."/>
            <person name="She Z."/>
            <person name="Ming Y."/>
            <person name="Huang W."/>
            <person name="Zhang S."/>
            <person name="Huang B."/>
            <person name="Zhang Y."/>
            <person name="Qu T."/>
            <person name="Ni P."/>
            <person name="Miao G."/>
            <person name="Wang J."/>
            <person name="Wang Q."/>
            <person name="Steinberg C.E."/>
            <person name="Wang H."/>
            <person name="Li N."/>
            <person name="Qian L."/>
            <person name="Zhang G."/>
            <person name="Li Y."/>
            <person name="Yang H."/>
            <person name="Liu X."/>
            <person name="Wang J."/>
            <person name="Yin Y."/>
            <person name="Wang J."/>
        </authorList>
    </citation>
    <scope>NUCLEOTIDE SEQUENCE [LARGE SCALE GENOMIC DNA]</scope>
    <source>
        <strain evidence="1">05x7-T-G4-1.051#20</strain>
    </source>
</reference>
<dbReference type="EMBL" id="JH815900">
    <property type="protein sequence ID" value="EKC19152.1"/>
    <property type="molecule type" value="Genomic_DNA"/>
</dbReference>
<sequence length="154" mass="18201">MVYSAIYPKHLDHNYSHFSGLKHSNTLLFDCNENRTEELIALLKKLSNDVIPYNNGIIVEPVFFLEKLIRTPHFQRDSGNYQRRIKWNGLNLVASEILKTWFFKNEDICKELREVLNDPEHSENYWLSGALENERGQNNNIVLDEYLEMVNRDS</sequence>
<proteinExistence type="predicted"/>
<name>K1P6E5_MAGGI</name>
<evidence type="ECO:0000313" key="1">
    <source>
        <dbReference type="EMBL" id="EKC19152.1"/>
    </source>
</evidence>
<dbReference type="InParanoid" id="K1P6E5"/>
<dbReference type="AlphaFoldDB" id="K1P6E5"/>
<gene>
    <name evidence="1" type="ORF">CGI_10009547</name>
</gene>
<organism evidence="1">
    <name type="scientific">Magallana gigas</name>
    <name type="common">Pacific oyster</name>
    <name type="synonym">Crassostrea gigas</name>
    <dbReference type="NCBI Taxonomy" id="29159"/>
    <lineage>
        <taxon>Eukaryota</taxon>
        <taxon>Metazoa</taxon>
        <taxon>Spiralia</taxon>
        <taxon>Lophotrochozoa</taxon>
        <taxon>Mollusca</taxon>
        <taxon>Bivalvia</taxon>
        <taxon>Autobranchia</taxon>
        <taxon>Pteriomorphia</taxon>
        <taxon>Ostreida</taxon>
        <taxon>Ostreoidea</taxon>
        <taxon>Ostreidae</taxon>
        <taxon>Magallana</taxon>
    </lineage>
</organism>
<accession>K1P6E5</accession>
<protein>
    <submittedName>
        <fullName evidence="1">Uncharacterized protein</fullName>
    </submittedName>
</protein>
<dbReference type="HOGENOM" id="CLU_1705972_0_0_1"/>